<protein>
    <submittedName>
        <fullName evidence="1">Uncharacterized protein</fullName>
    </submittedName>
</protein>
<evidence type="ECO:0000313" key="1">
    <source>
        <dbReference type="EMBL" id="VVD01334.1"/>
    </source>
</evidence>
<sequence length="154" mass="18127">MGNLTAKDTRRISFDNTVTMNNALSIPKRMQDDDILEIEPLETKKSDLMSSKESIETSKDEHDYWAYRIEILKNEHQAINKIIEREYETTIEKTKSIIDTNPKTFDEKFKKVQRCFNWRSKILKCYEDNPHQPLLCSANVEAFCNCVASCYFEE</sequence>
<keyword evidence="2" id="KW-1185">Reference proteome</keyword>
<proteinExistence type="predicted"/>
<accession>A0A5E4QUQ2</accession>
<dbReference type="AlphaFoldDB" id="A0A5E4QUQ2"/>
<organism evidence="1 2">
    <name type="scientific">Leptidea sinapis</name>
    <dbReference type="NCBI Taxonomy" id="189913"/>
    <lineage>
        <taxon>Eukaryota</taxon>
        <taxon>Metazoa</taxon>
        <taxon>Ecdysozoa</taxon>
        <taxon>Arthropoda</taxon>
        <taxon>Hexapoda</taxon>
        <taxon>Insecta</taxon>
        <taxon>Pterygota</taxon>
        <taxon>Neoptera</taxon>
        <taxon>Endopterygota</taxon>
        <taxon>Lepidoptera</taxon>
        <taxon>Glossata</taxon>
        <taxon>Ditrysia</taxon>
        <taxon>Papilionoidea</taxon>
        <taxon>Pieridae</taxon>
        <taxon>Dismorphiinae</taxon>
        <taxon>Leptidea</taxon>
    </lineage>
</organism>
<evidence type="ECO:0000313" key="2">
    <source>
        <dbReference type="Proteomes" id="UP000324832"/>
    </source>
</evidence>
<gene>
    <name evidence="1" type="ORF">LSINAPIS_LOCUS11782</name>
</gene>
<name>A0A5E4QUQ2_9NEOP</name>
<reference evidence="1 2" key="1">
    <citation type="submission" date="2017-07" db="EMBL/GenBank/DDBJ databases">
        <authorList>
            <person name="Talla V."/>
            <person name="Backstrom N."/>
        </authorList>
    </citation>
    <scope>NUCLEOTIDE SEQUENCE [LARGE SCALE GENOMIC DNA]</scope>
</reference>
<dbReference type="EMBL" id="FZQP02005310">
    <property type="protein sequence ID" value="VVD01334.1"/>
    <property type="molecule type" value="Genomic_DNA"/>
</dbReference>
<dbReference type="Proteomes" id="UP000324832">
    <property type="component" value="Unassembled WGS sequence"/>
</dbReference>